<evidence type="ECO:0000256" key="1">
    <source>
        <dbReference type="SAM" id="SignalP"/>
    </source>
</evidence>
<dbReference type="EMBL" id="FOAG01000003">
    <property type="protein sequence ID" value="SEL11392.1"/>
    <property type="molecule type" value="Genomic_DNA"/>
</dbReference>
<keyword evidence="1" id="KW-0732">Signal</keyword>
<accession>A0A1H7MJM2</accession>
<dbReference type="InterPro" id="IPR028096">
    <property type="entry name" value="EfeO_Cupredoxin"/>
</dbReference>
<evidence type="ECO:0000313" key="3">
    <source>
        <dbReference type="EMBL" id="SEL11392.1"/>
    </source>
</evidence>
<name>A0A1H7MJM2_9RHOB</name>
<organism evidence="3 4">
    <name type="scientific">Roseovarius azorensis</name>
    <dbReference type="NCBI Taxonomy" id="1287727"/>
    <lineage>
        <taxon>Bacteria</taxon>
        <taxon>Pseudomonadati</taxon>
        <taxon>Pseudomonadota</taxon>
        <taxon>Alphaproteobacteria</taxon>
        <taxon>Rhodobacterales</taxon>
        <taxon>Roseobacteraceae</taxon>
        <taxon>Roseovarius</taxon>
    </lineage>
</organism>
<dbReference type="SUPFAM" id="SSF49503">
    <property type="entry name" value="Cupredoxins"/>
    <property type="match status" value="1"/>
</dbReference>
<dbReference type="Gene3D" id="2.60.40.420">
    <property type="entry name" value="Cupredoxins - blue copper proteins"/>
    <property type="match status" value="1"/>
</dbReference>
<reference evidence="3 4" key="1">
    <citation type="submission" date="2016-10" db="EMBL/GenBank/DDBJ databases">
        <authorList>
            <person name="de Groot N.N."/>
        </authorList>
    </citation>
    <scope>NUCLEOTIDE SEQUENCE [LARGE SCALE GENOMIC DNA]</scope>
    <source>
        <strain evidence="3 4">DSM 100674</strain>
    </source>
</reference>
<dbReference type="OrthoDB" id="9759695at2"/>
<dbReference type="AlphaFoldDB" id="A0A1H7MJM2"/>
<evidence type="ECO:0000313" key="4">
    <source>
        <dbReference type="Proteomes" id="UP000199582"/>
    </source>
</evidence>
<proteinExistence type="predicted"/>
<feature type="chain" id="PRO_5009299758" evidence="1">
    <location>
        <begin position="23"/>
        <end position="156"/>
    </location>
</feature>
<dbReference type="RefSeq" id="WP_093034234.1">
    <property type="nucleotide sequence ID" value="NZ_FOAG01000003.1"/>
</dbReference>
<gene>
    <name evidence="3" type="ORF">SAMN05443999_103339</name>
</gene>
<dbReference type="Proteomes" id="UP000199582">
    <property type="component" value="Unassembled WGS sequence"/>
</dbReference>
<sequence length="156" mass="16752">MRLKHPFIALLTVLGTIGHVGAASSEPIVRHFTILAAEPKGGTNVAQEPFPAQPLPEGGGHVVKEPNAEGRWEVSSYVWLPSQIVVTQGDNVVLDFVGINGASHHTEIEGLGHAFTLRRGELARIEFVADRVGVFSIICHDHPSSMRGEIVVLPVS</sequence>
<dbReference type="InterPro" id="IPR008972">
    <property type="entry name" value="Cupredoxin"/>
</dbReference>
<protein>
    <submittedName>
        <fullName evidence="3">Cupredoxin-like domain-containing protein</fullName>
    </submittedName>
</protein>
<feature type="signal peptide" evidence="1">
    <location>
        <begin position="1"/>
        <end position="22"/>
    </location>
</feature>
<keyword evidence="4" id="KW-1185">Reference proteome</keyword>
<feature type="domain" description="EfeO-type cupredoxin-like" evidence="2">
    <location>
        <begin position="74"/>
        <end position="152"/>
    </location>
</feature>
<dbReference type="Pfam" id="PF13473">
    <property type="entry name" value="Cupredoxin_1"/>
    <property type="match status" value="1"/>
</dbReference>
<evidence type="ECO:0000259" key="2">
    <source>
        <dbReference type="Pfam" id="PF13473"/>
    </source>
</evidence>